<dbReference type="Pfam" id="PF12911">
    <property type="entry name" value="OppC_N"/>
    <property type="match status" value="1"/>
</dbReference>
<keyword evidence="10" id="KW-1185">Reference proteome</keyword>
<evidence type="ECO:0000256" key="6">
    <source>
        <dbReference type="ARBA" id="ARBA00023136"/>
    </source>
</evidence>
<dbReference type="InterPro" id="IPR050366">
    <property type="entry name" value="BP-dependent_transpt_permease"/>
</dbReference>
<evidence type="ECO:0000313" key="10">
    <source>
        <dbReference type="Proteomes" id="UP000215896"/>
    </source>
</evidence>
<feature type="transmembrane region" description="Helical" evidence="7">
    <location>
        <begin position="52"/>
        <end position="73"/>
    </location>
</feature>
<organism evidence="9 10">
    <name type="scientific">Enemella evansiae</name>
    <dbReference type="NCBI Taxonomy" id="2016499"/>
    <lineage>
        <taxon>Bacteria</taxon>
        <taxon>Bacillati</taxon>
        <taxon>Actinomycetota</taxon>
        <taxon>Actinomycetes</taxon>
        <taxon>Propionibacteriales</taxon>
        <taxon>Propionibacteriaceae</taxon>
        <taxon>Enemella</taxon>
    </lineage>
</organism>
<sequence>MTIDTTTRDEPVDLAVATGRPEQTPAADAGAEVTRPVTAAHRWRTAWLSGRGLLGLVLLTSLIAVALLAPVLAPYSPTQQLPRANLLGPNPAHLLGTDQVNRDVFSRTLHGLRTDLLIVFVAVPIGAVLGTLLALAGTLVGAVDIALQRFFDVLLAFPTLIFAIGLTAVIGPGTWTVIVVIAVVETPIFARLLRASILRVSALAYVDASRSIGAGSGWVLRRHVLPNASQPLGVQLAISLSLAVFVESAMSFLGIGVRPPQPSLGSLIADGINYVSFNPAYAVGPLTVVVVLVLALQLLAQALVGTGRITR</sequence>
<feature type="transmembrane region" description="Helical" evidence="7">
    <location>
        <begin position="150"/>
        <end position="169"/>
    </location>
</feature>
<reference evidence="9 10" key="1">
    <citation type="submission" date="2017-07" db="EMBL/GenBank/DDBJ databases">
        <title>Draft whole genome sequences of clinical Proprionibacteriaceae strains.</title>
        <authorList>
            <person name="Bernier A.-M."/>
            <person name="Bernard K."/>
            <person name="Domingo M.-C."/>
        </authorList>
    </citation>
    <scope>NUCLEOTIDE SEQUENCE [LARGE SCALE GENOMIC DNA]</scope>
    <source>
        <strain evidence="9 10">NML 030167</strain>
    </source>
</reference>
<dbReference type="CDD" id="cd06261">
    <property type="entry name" value="TM_PBP2"/>
    <property type="match status" value="1"/>
</dbReference>
<proteinExistence type="inferred from homology"/>
<keyword evidence="4 7" id="KW-0812">Transmembrane</keyword>
<dbReference type="OrthoDB" id="8906042at2"/>
<comment type="similarity">
    <text evidence="7">Belongs to the binding-protein-dependent transport system permease family.</text>
</comment>
<dbReference type="GO" id="GO:0005886">
    <property type="term" value="C:plasma membrane"/>
    <property type="evidence" value="ECO:0007669"/>
    <property type="project" value="UniProtKB-SubCell"/>
</dbReference>
<keyword evidence="2 7" id="KW-0813">Transport</keyword>
<dbReference type="Gene3D" id="1.10.3720.10">
    <property type="entry name" value="MetI-like"/>
    <property type="match status" value="1"/>
</dbReference>
<evidence type="ECO:0000256" key="4">
    <source>
        <dbReference type="ARBA" id="ARBA00022692"/>
    </source>
</evidence>
<keyword evidence="6 7" id="KW-0472">Membrane</keyword>
<dbReference type="PROSITE" id="PS50928">
    <property type="entry name" value="ABC_TM1"/>
    <property type="match status" value="1"/>
</dbReference>
<comment type="subcellular location">
    <subcellularLocation>
        <location evidence="1 7">Cell membrane</location>
        <topology evidence="1 7">Multi-pass membrane protein</topology>
    </subcellularLocation>
</comment>
<dbReference type="Pfam" id="PF00528">
    <property type="entry name" value="BPD_transp_1"/>
    <property type="match status" value="1"/>
</dbReference>
<dbReference type="AlphaFoldDB" id="A0A255G3P7"/>
<feature type="domain" description="ABC transmembrane type-1" evidence="8">
    <location>
        <begin position="112"/>
        <end position="300"/>
    </location>
</feature>
<evidence type="ECO:0000313" key="9">
    <source>
        <dbReference type="EMBL" id="OYO10539.1"/>
    </source>
</evidence>
<dbReference type="SUPFAM" id="SSF161098">
    <property type="entry name" value="MetI-like"/>
    <property type="match status" value="1"/>
</dbReference>
<dbReference type="EMBL" id="NMVO01000016">
    <property type="protein sequence ID" value="OYO10539.1"/>
    <property type="molecule type" value="Genomic_DNA"/>
</dbReference>
<feature type="transmembrane region" description="Helical" evidence="7">
    <location>
        <begin position="280"/>
        <end position="304"/>
    </location>
</feature>
<dbReference type="InterPro" id="IPR000515">
    <property type="entry name" value="MetI-like"/>
</dbReference>
<gene>
    <name evidence="9" type="ORF">CGZ94_16110</name>
</gene>
<protein>
    <submittedName>
        <fullName evidence="9">Peptide ABC transporter permease</fullName>
    </submittedName>
</protein>
<dbReference type="GO" id="GO:0055085">
    <property type="term" value="P:transmembrane transport"/>
    <property type="evidence" value="ECO:0007669"/>
    <property type="project" value="InterPro"/>
</dbReference>
<evidence type="ECO:0000256" key="1">
    <source>
        <dbReference type="ARBA" id="ARBA00004651"/>
    </source>
</evidence>
<dbReference type="PANTHER" id="PTHR43386">
    <property type="entry name" value="OLIGOPEPTIDE TRANSPORT SYSTEM PERMEASE PROTEIN APPC"/>
    <property type="match status" value="1"/>
</dbReference>
<feature type="transmembrane region" description="Helical" evidence="7">
    <location>
        <begin position="116"/>
        <end position="143"/>
    </location>
</feature>
<evidence type="ECO:0000256" key="7">
    <source>
        <dbReference type="RuleBase" id="RU363032"/>
    </source>
</evidence>
<dbReference type="InterPro" id="IPR025966">
    <property type="entry name" value="OppC_N"/>
</dbReference>
<dbReference type="PANTHER" id="PTHR43386:SF25">
    <property type="entry name" value="PEPTIDE ABC TRANSPORTER PERMEASE PROTEIN"/>
    <property type="match status" value="1"/>
</dbReference>
<accession>A0A255G3P7</accession>
<dbReference type="RefSeq" id="WP_094406256.1">
    <property type="nucleotide sequence ID" value="NZ_NMVO01000016.1"/>
</dbReference>
<keyword evidence="3" id="KW-1003">Cell membrane</keyword>
<dbReference type="Proteomes" id="UP000215896">
    <property type="component" value="Unassembled WGS sequence"/>
</dbReference>
<evidence type="ECO:0000259" key="8">
    <source>
        <dbReference type="PROSITE" id="PS50928"/>
    </source>
</evidence>
<evidence type="ECO:0000256" key="2">
    <source>
        <dbReference type="ARBA" id="ARBA00022448"/>
    </source>
</evidence>
<dbReference type="InterPro" id="IPR035906">
    <property type="entry name" value="MetI-like_sf"/>
</dbReference>
<comment type="caution">
    <text evidence="9">The sequence shown here is derived from an EMBL/GenBank/DDBJ whole genome shotgun (WGS) entry which is preliminary data.</text>
</comment>
<evidence type="ECO:0000256" key="5">
    <source>
        <dbReference type="ARBA" id="ARBA00022989"/>
    </source>
</evidence>
<name>A0A255G3P7_9ACTN</name>
<keyword evidence="5 7" id="KW-1133">Transmembrane helix</keyword>
<evidence type="ECO:0000256" key="3">
    <source>
        <dbReference type="ARBA" id="ARBA00022475"/>
    </source>
</evidence>